<evidence type="ECO:0000313" key="3">
    <source>
        <dbReference type="EMBL" id="VAX38098.1"/>
    </source>
</evidence>
<name>A0A3B1DPU4_9ZZZZ</name>
<evidence type="ECO:0000256" key="2">
    <source>
        <dbReference type="SAM" id="Phobius"/>
    </source>
</evidence>
<protein>
    <recommendedName>
        <fullName evidence="4">Cell division protein DivIC (FtsB), stabilizes FtsL against RasP cleavage</fullName>
    </recommendedName>
</protein>
<keyword evidence="2" id="KW-0812">Transmembrane</keyword>
<reference evidence="3" key="1">
    <citation type="submission" date="2018-06" db="EMBL/GenBank/DDBJ databases">
        <authorList>
            <person name="Zhirakovskaya E."/>
        </authorList>
    </citation>
    <scope>NUCLEOTIDE SEQUENCE</scope>
</reference>
<organism evidence="3">
    <name type="scientific">hydrothermal vent metagenome</name>
    <dbReference type="NCBI Taxonomy" id="652676"/>
    <lineage>
        <taxon>unclassified sequences</taxon>
        <taxon>metagenomes</taxon>
        <taxon>ecological metagenomes</taxon>
    </lineage>
</organism>
<keyword evidence="2" id="KW-1133">Transmembrane helix</keyword>
<dbReference type="InterPro" id="IPR007060">
    <property type="entry name" value="FtsL/DivIC"/>
</dbReference>
<dbReference type="EMBL" id="UOGJ01000150">
    <property type="protein sequence ID" value="VAX38098.1"/>
    <property type="molecule type" value="Genomic_DNA"/>
</dbReference>
<proteinExistence type="predicted"/>
<accession>A0A3B1DPU4</accession>
<evidence type="ECO:0000256" key="1">
    <source>
        <dbReference type="SAM" id="Coils"/>
    </source>
</evidence>
<feature type="coiled-coil region" evidence="1">
    <location>
        <begin position="26"/>
        <end position="60"/>
    </location>
</feature>
<dbReference type="Pfam" id="PF04977">
    <property type="entry name" value="DivIC"/>
    <property type="match status" value="1"/>
</dbReference>
<feature type="transmembrane region" description="Helical" evidence="2">
    <location>
        <begin position="6"/>
        <end position="24"/>
    </location>
</feature>
<sequence>MIKKFFLFFVIIIGFLAIYLPSYTRVQDKKQKNLEYKQKIKQLKVKSVQLRKEKRLLEEDPVYLEKIAREKMGIIREGEIIYRITPMNKEE</sequence>
<keyword evidence="1" id="KW-0175">Coiled coil</keyword>
<evidence type="ECO:0008006" key="4">
    <source>
        <dbReference type="Google" id="ProtNLM"/>
    </source>
</evidence>
<dbReference type="AlphaFoldDB" id="A0A3B1DPU4"/>
<keyword evidence="2" id="KW-0472">Membrane</keyword>
<gene>
    <name evidence="3" type="ORF">MNBD_UNCLBAC01-1357</name>
</gene>